<feature type="region of interest" description="Disordered" evidence="6">
    <location>
        <begin position="554"/>
        <end position="583"/>
    </location>
</feature>
<dbReference type="GO" id="GO:0005634">
    <property type="term" value="C:nucleus"/>
    <property type="evidence" value="ECO:0007669"/>
    <property type="project" value="UniProtKB-SubCell"/>
</dbReference>
<feature type="compositionally biased region" description="Basic and acidic residues" evidence="6">
    <location>
        <begin position="56"/>
        <end position="72"/>
    </location>
</feature>
<feature type="compositionally biased region" description="Low complexity" evidence="6">
    <location>
        <begin position="563"/>
        <end position="572"/>
    </location>
</feature>
<dbReference type="GO" id="GO:0000981">
    <property type="term" value="F:DNA-binding transcription factor activity, RNA polymerase II-specific"/>
    <property type="evidence" value="ECO:0007669"/>
    <property type="project" value="InterPro"/>
</dbReference>
<dbReference type="PANTHER" id="PTHR24324">
    <property type="entry name" value="HOMEOBOX PROTEIN HHEX"/>
    <property type="match status" value="1"/>
</dbReference>
<protein>
    <recommendedName>
        <fullName evidence="7">Homeobox domain-containing protein</fullName>
    </recommendedName>
</protein>
<feature type="compositionally biased region" description="Low complexity" evidence="6">
    <location>
        <begin position="212"/>
        <end position="221"/>
    </location>
</feature>
<dbReference type="CDD" id="cd00086">
    <property type="entry name" value="homeodomain"/>
    <property type="match status" value="1"/>
</dbReference>
<dbReference type="SMART" id="SM00389">
    <property type="entry name" value="HOX"/>
    <property type="match status" value="1"/>
</dbReference>
<dbReference type="EMBL" id="ML975152">
    <property type="protein sequence ID" value="KAF1815040.1"/>
    <property type="molecule type" value="Genomic_DNA"/>
</dbReference>
<organism evidence="8">
    <name type="scientific">Eremomyces bilateralis CBS 781.70</name>
    <dbReference type="NCBI Taxonomy" id="1392243"/>
    <lineage>
        <taxon>Eukaryota</taxon>
        <taxon>Fungi</taxon>
        <taxon>Dikarya</taxon>
        <taxon>Ascomycota</taxon>
        <taxon>Pezizomycotina</taxon>
        <taxon>Dothideomycetes</taxon>
        <taxon>Dothideomycetes incertae sedis</taxon>
        <taxon>Eremomycetales</taxon>
        <taxon>Eremomycetaceae</taxon>
        <taxon>Eremomyces</taxon>
    </lineage>
</organism>
<feature type="compositionally biased region" description="Basic and acidic residues" evidence="6">
    <location>
        <begin position="157"/>
        <end position="169"/>
    </location>
</feature>
<feature type="compositionally biased region" description="Pro residues" evidence="6">
    <location>
        <begin position="302"/>
        <end position="315"/>
    </location>
</feature>
<sequence length="602" mass="65413">MASESSEDKEIVLTAGPNVAFLNHSQDTLLKQLPPDVDNKPLVRQKRRRTSPSDQKVLEDEYQRNPKPDRATRTALAQKVALGQKELQIWFQNRRQSDRRRSRPIPDDEKSSNISLHSESDRSSDLPPSCSSESEDMEQVSPTNLQSNTEVGIASERVTDGGEERREFYEQDTEQSLGTTNVEPGLKEESQDSLAHPSLLSSVSFDSLATIPSSQEQPSQETQKHKPGYIANRRGASFLQQERAYDVSQQSSTLEPEASSNEANGDEESQKQRSRVLQRSTSLRLSTTADGQARIIDENNPSPSPSPPRVTPPNLPSSTSFTDPPIRPPQLRRSLSAASPSIPSPFPTDSTTRKLTRTESGHGRSRDSRAWTFWCDAEERSSLQTQAQAESSGSAASAIGLIRERRRTAEVREKQAAQKAASRKRGLAESGSQGQNKRSKTSSDARPGLQRSQSSVSRLQSSGTRVLGPKAGATNITPSASRANAGKDGKKLAKPGEIQIYALDDSDGDKENWVPGTRIAAPRHPNSQPHAPSFGAHPLGENLREVSEAVGFGTPAAKKARNGSFSAGSSASEEVDRPLSVGSGDDLDCVEGLLKLRGGTWV</sequence>
<dbReference type="InterPro" id="IPR009057">
    <property type="entry name" value="Homeodomain-like_sf"/>
</dbReference>
<evidence type="ECO:0000259" key="7">
    <source>
        <dbReference type="PROSITE" id="PS50071"/>
    </source>
</evidence>
<dbReference type="InterPro" id="IPR017970">
    <property type="entry name" value="Homeobox_CS"/>
</dbReference>
<feature type="compositionally biased region" description="Polar residues" evidence="6">
    <location>
        <begin position="140"/>
        <end position="150"/>
    </location>
</feature>
<feature type="compositionally biased region" description="Polar residues" evidence="6">
    <location>
        <begin position="275"/>
        <end position="290"/>
    </location>
</feature>
<dbReference type="GO" id="GO:0030154">
    <property type="term" value="P:cell differentiation"/>
    <property type="evidence" value="ECO:0007669"/>
    <property type="project" value="TreeGrafter"/>
</dbReference>
<evidence type="ECO:0000313" key="9">
    <source>
        <dbReference type="Proteomes" id="UP000504638"/>
    </source>
</evidence>
<feature type="compositionally biased region" description="Basic and acidic residues" evidence="6">
    <location>
        <begin position="407"/>
        <end position="416"/>
    </location>
</feature>
<dbReference type="Proteomes" id="UP000504638">
    <property type="component" value="Unplaced"/>
</dbReference>
<dbReference type="Gene3D" id="1.10.10.60">
    <property type="entry name" value="Homeodomain-like"/>
    <property type="match status" value="1"/>
</dbReference>
<reference evidence="8 10" key="1">
    <citation type="submission" date="2020-01" db="EMBL/GenBank/DDBJ databases">
        <authorList>
            <consortium name="DOE Joint Genome Institute"/>
            <person name="Haridas S."/>
            <person name="Albert R."/>
            <person name="Binder M."/>
            <person name="Bloem J."/>
            <person name="Labutti K."/>
            <person name="Salamov A."/>
            <person name="Andreopoulos B."/>
            <person name="Baker S.E."/>
            <person name="Barry K."/>
            <person name="Bills G."/>
            <person name="Bluhm B.H."/>
            <person name="Cannon C."/>
            <person name="Castanera R."/>
            <person name="Culley D.E."/>
            <person name="Daum C."/>
            <person name="Ezra D."/>
            <person name="Gonzalez J.B."/>
            <person name="Henrissat B."/>
            <person name="Kuo A."/>
            <person name="Liang C."/>
            <person name="Lipzen A."/>
            <person name="Lutzoni F."/>
            <person name="Magnuson J."/>
            <person name="Mondo S."/>
            <person name="Nolan M."/>
            <person name="Ohm R."/>
            <person name="Pangilinan J."/>
            <person name="Park H.-J."/>
            <person name="Ramirez L."/>
            <person name="Alfaro M."/>
            <person name="Sun H."/>
            <person name="Tritt A."/>
            <person name="Yoshinaga Y."/>
            <person name="Zwiers L.-H."/>
            <person name="Turgeon B.G."/>
            <person name="Goodwin S.B."/>
            <person name="Spatafora J.W."/>
            <person name="Crous P.W."/>
            <person name="Grigoriev I.V."/>
        </authorList>
    </citation>
    <scope>NUCLEOTIDE SEQUENCE</scope>
    <source>
        <strain evidence="8 10">CBS 781.70</strain>
    </source>
</reference>
<evidence type="ECO:0000256" key="1">
    <source>
        <dbReference type="ARBA" id="ARBA00023125"/>
    </source>
</evidence>
<feature type="compositionally biased region" description="Polar residues" evidence="6">
    <location>
        <begin position="199"/>
        <end position="211"/>
    </location>
</feature>
<dbReference type="GeneID" id="54419491"/>
<keyword evidence="9" id="KW-1185">Reference proteome</keyword>
<feature type="domain" description="Homeobox" evidence="7">
    <location>
        <begin position="41"/>
        <end position="101"/>
    </location>
</feature>
<keyword evidence="1 4" id="KW-0238">DNA-binding</keyword>
<dbReference type="Pfam" id="PF00046">
    <property type="entry name" value="Homeodomain"/>
    <property type="match status" value="1"/>
</dbReference>
<evidence type="ECO:0000313" key="8">
    <source>
        <dbReference type="EMBL" id="KAF1815040.1"/>
    </source>
</evidence>
<gene>
    <name evidence="8 10" type="ORF">P152DRAFT_456078</name>
</gene>
<feature type="compositionally biased region" description="Basic and acidic residues" evidence="6">
    <location>
        <begin position="356"/>
        <end position="369"/>
    </location>
</feature>
<dbReference type="RefSeq" id="XP_033536671.1">
    <property type="nucleotide sequence ID" value="XM_033678921.1"/>
</dbReference>
<accession>A0A6G1GAV9</accession>
<evidence type="ECO:0000256" key="6">
    <source>
        <dbReference type="SAM" id="MobiDB-lite"/>
    </source>
</evidence>
<name>A0A6G1GAV9_9PEZI</name>
<dbReference type="PANTHER" id="PTHR24324:SF9">
    <property type="entry name" value="HOMEOBOX DOMAIN-CONTAINING PROTEIN"/>
    <property type="match status" value="1"/>
</dbReference>
<dbReference type="GO" id="GO:0000978">
    <property type="term" value="F:RNA polymerase II cis-regulatory region sequence-specific DNA binding"/>
    <property type="evidence" value="ECO:0007669"/>
    <property type="project" value="TreeGrafter"/>
</dbReference>
<dbReference type="OrthoDB" id="6159439at2759"/>
<evidence type="ECO:0000256" key="2">
    <source>
        <dbReference type="ARBA" id="ARBA00023155"/>
    </source>
</evidence>
<dbReference type="AlphaFoldDB" id="A0A6G1GAV9"/>
<evidence type="ECO:0000256" key="3">
    <source>
        <dbReference type="ARBA" id="ARBA00023242"/>
    </source>
</evidence>
<feature type="compositionally biased region" description="Low complexity" evidence="6">
    <location>
        <begin position="331"/>
        <end position="341"/>
    </location>
</feature>
<evidence type="ECO:0000313" key="10">
    <source>
        <dbReference type="RefSeq" id="XP_033536671.1"/>
    </source>
</evidence>
<dbReference type="InterPro" id="IPR051000">
    <property type="entry name" value="Homeobox_DNA-bind_prot"/>
</dbReference>
<feature type="DNA-binding region" description="Homeobox" evidence="4">
    <location>
        <begin position="43"/>
        <end position="102"/>
    </location>
</feature>
<feature type="region of interest" description="Disordered" evidence="6">
    <location>
        <begin position="31"/>
        <end position="542"/>
    </location>
</feature>
<dbReference type="PROSITE" id="PS50071">
    <property type="entry name" value="HOMEOBOX_2"/>
    <property type="match status" value="1"/>
</dbReference>
<evidence type="ECO:0000256" key="4">
    <source>
        <dbReference type="PROSITE-ProRule" id="PRU00108"/>
    </source>
</evidence>
<keyword evidence="3 4" id="KW-0539">Nucleus</keyword>
<evidence type="ECO:0000256" key="5">
    <source>
        <dbReference type="RuleBase" id="RU000682"/>
    </source>
</evidence>
<feature type="compositionally biased region" description="Low complexity" evidence="6">
    <location>
        <begin position="384"/>
        <end position="398"/>
    </location>
</feature>
<comment type="subcellular location">
    <subcellularLocation>
        <location evidence="4 5">Nucleus</location>
    </subcellularLocation>
</comment>
<proteinExistence type="predicted"/>
<reference evidence="10" key="3">
    <citation type="submission" date="2025-04" db="UniProtKB">
        <authorList>
            <consortium name="RefSeq"/>
        </authorList>
    </citation>
    <scope>IDENTIFICATION</scope>
    <source>
        <strain evidence="10">CBS 781.70</strain>
    </source>
</reference>
<dbReference type="InterPro" id="IPR001356">
    <property type="entry name" value="HD"/>
</dbReference>
<feature type="compositionally biased region" description="Low complexity" evidence="6">
    <location>
        <begin position="449"/>
        <end position="462"/>
    </location>
</feature>
<feature type="compositionally biased region" description="Polar residues" evidence="6">
    <location>
        <begin position="247"/>
        <end position="263"/>
    </location>
</feature>
<keyword evidence="2 4" id="KW-0371">Homeobox</keyword>
<dbReference type="PROSITE" id="PS00027">
    <property type="entry name" value="HOMEOBOX_1"/>
    <property type="match status" value="1"/>
</dbReference>
<reference evidence="10" key="2">
    <citation type="submission" date="2020-04" db="EMBL/GenBank/DDBJ databases">
        <authorList>
            <consortium name="NCBI Genome Project"/>
        </authorList>
    </citation>
    <scope>NUCLEOTIDE SEQUENCE</scope>
    <source>
        <strain evidence="10">CBS 781.70</strain>
    </source>
</reference>
<dbReference type="SUPFAM" id="SSF46689">
    <property type="entry name" value="Homeodomain-like"/>
    <property type="match status" value="1"/>
</dbReference>